<keyword evidence="5" id="KW-1185">Reference proteome</keyword>
<feature type="domain" description="Methyltransferase" evidence="3">
    <location>
        <begin position="42"/>
        <end position="130"/>
    </location>
</feature>
<organism evidence="4 5">
    <name type="scientific">Pontixanthobacter gangjinensis</name>
    <dbReference type="NCBI Taxonomy" id="1028742"/>
    <lineage>
        <taxon>Bacteria</taxon>
        <taxon>Pseudomonadati</taxon>
        <taxon>Pseudomonadota</taxon>
        <taxon>Alphaproteobacteria</taxon>
        <taxon>Sphingomonadales</taxon>
        <taxon>Erythrobacteraceae</taxon>
        <taxon>Pontixanthobacter</taxon>
    </lineage>
</organism>
<dbReference type="OrthoDB" id="9804312at2"/>
<dbReference type="Proteomes" id="UP000468943">
    <property type="component" value="Unassembled WGS sequence"/>
</dbReference>
<comment type="caution">
    <text evidence="4">The sequence shown here is derived from an EMBL/GenBank/DDBJ whole genome shotgun (WGS) entry which is preliminary data.</text>
</comment>
<name>A0A6I4SM08_9SPHN</name>
<keyword evidence="1 4" id="KW-0489">Methyltransferase</keyword>
<evidence type="ECO:0000259" key="3">
    <source>
        <dbReference type="Pfam" id="PF13649"/>
    </source>
</evidence>
<keyword evidence="2 4" id="KW-0808">Transferase</keyword>
<dbReference type="InterPro" id="IPR029063">
    <property type="entry name" value="SAM-dependent_MTases_sf"/>
</dbReference>
<dbReference type="EMBL" id="WTYS01000001">
    <property type="protein sequence ID" value="MXO56704.1"/>
    <property type="molecule type" value="Genomic_DNA"/>
</dbReference>
<dbReference type="InterPro" id="IPR041698">
    <property type="entry name" value="Methyltransf_25"/>
</dbReference>
<sequence length="198" mass="21775">MSDAATIAFYEANAALYTEKFGQRPSPHLDPFLDLLEPRAAILELGCGSGQDSARIVERGFDLDATDGSQAMVAKTKELRGIDAKLMRFEEISAVNAYDAVWAHACLIHVARNNFHQVLSAIHRSLRPEGLHFANYKLGAGEGRDPLGRLHNFPNENWLENAYVAAGFTNIESGTYRGEGADGVIRDWFALTVRKLVG</sequence>
<evidence type="ECO:0000256" key="2">
    <source>
        <dbReference type="ARBA" id="ARBA00022679"/>
    </source>
</evidence>
<dbReference type="SUPFAM" id="SSF53335">
    <property type="entry name" value="S-adenosyl-L-methionine-dependent methyltransferases"/>
    <property type="match status" value="1"/>
</dbReference>
<evidence type="ECO:0000313" key="4">
    <source>
        <dbReference type="EMBL" id="MXO56704.1"/>
    </source>
</evidence>
<evidence type="ECO:0000256" key="1">
    <source>
        <dbReference type="ARBA" id="ARBA00022603"/>
    </source>
</evidence>
<gene>
    <name evidence="4" type="ORF">GRI36_07385</name>
</gene>
<dbReference type="GO" id="GO:0032259">
    <property type="term" value="P:methylation"/>
    <property type="evidence" value="ECO:0007669"/>
    <property type="project" value="UniProtKB-KW"/>
</dbReference>
<dbReference type="PANTHER" id="PTHR43861">
    <property type="entry name" value="TRANS-ACONITATE 2-METHYLTRANSFERASE-RELATED"/>
    <property type="match status" value="1"/>
</dbReference>
<reference evidence="4 5" key="1">
    <citation type="submission" date="2019-12" db="EMBL/GenBank/DDBJ databases">
        <title>Genomic-based taxomic classification of the family Erythrobacteraceae.</title>
        <authorList>
            <person name="Xu L."/>
        </authorList>
    </citation>
    <scope>NUCLEOTIDE SEQUENCE [LARGE SCALE GENOMIC DNA]</scope>
    <source>
        <strain evidence="4 5">JCM 17802</strain>
    </source>
</reference>
<dbReference type="Gene3D" id="3.40.50.150">
    <property type="entry name" value="Vaccinia Virus protein VP39"/>
    <property type="match status" value="1"/>
</dbReference>
<dbReference type="CDD" id="cd02440">
    <property type="entry name" value="AdoMet_MTases"/>
    <property type="match status" value="1"/>
</dbReference>
<protein>
    <submittedName>
        <fullName evidence="4">Methyltransferase domain-containing protein</fullName>
    </submittedName>
</protein>
<dbReference type="Pfam" id="PF13649">
    <property type="entry name" value="Methyltransf_25"/>
    <property type="match status" value="1"/>
</dbReference>
<dbReference type="PANTHER" id="PTHR43861:SF1">
    <property type="entry name" value="TRANS-ACONITATE 2-METHYLTRANSFERASE"/>
    <property type="match status" value="1"/>
</dbReference>
<evidence type="ECO:0000313" key="5">
    <source>
        <dbReference type="Proteomes" id="UP000468943"/>
    </source>
</evidence>
<dbReference type="GO" id="GO:0008168">
    <property type="term" value="F:methyltransferase activity"/>
    <property type="evidence" value="ECO:0007669"/>
    <property type="project" value="UniProtKB-KW"/>
</dbReference>
<dbReference type="AlphaFoldDB" id="A0A6I4SM08"/>
<proteinExistence type="predicted"/>
<accession>A0A6I4SM08</accession>
<dbReference type="RefSeq" id="WP_160597873.1">
    <property type="nucleotide sequence ID" value="NZ_WTYS01000001.1"/>
</dbReference>